<dbReference type="Pfam" id="PF04326">
    <property type="entry name" value="SLFN_AlbA_2"/>
    <property type="match status" value="1"/>
</dbReference>
<evidence type="ECO:0000313" key="3">
    <source>
        <dbReference type="Proteomes" id="UP000260812"/>
    </source>
</evidence>
<gene>
    <name evidence="2" type="ORF">DXC51_19690</name>
</gene>
<reference evidence="2" key="1">
    <citation type="submission" date="2018-08" db="EMBL/GenBank/DDBJ databases">
        <title>A genome reference for cultivated species of the human gut microbiota.</title>
        <authorList>
            <person name="Zou Y."/>
            <person name="Xue W."/>
            <person name="Luo G."/>
        </authorList>
    </citation>
    <scope>NUCLEOTIDE SEQUENCE [LARGE SCALE GENOMIC DNA]</scope>
    <source>
        <strain evidence="2">TF05-5AC</strain>
    </source>
</reference>
<dbReference type="InterPro" id="IPR038461">
    <property type="entry name" value="Schlafen_AlbA_2_dom_sf"/>
</dbReference>
<dbReference type="AlphaFoldDB" id="A0A3E3HZJ8"/>
<dbReference type="Pfam" id="PF13749">
    <property type="entry name" value="HATPase_c_4"/>
    <property type="match status" value="1"/>
</dbReference>
<sequence>MLHFEEIDKYRENNRIEAKRAQGGFPRSLWETYSAFANTIGGVILLGVEELPDKSFRPVKLPSPEWLVEEFWRLVNDRQIVSANILEESQVQIVEAGIGGQGAGELPLQAQDSKTSPFPAENSGRGRIVVIEVPRADRREKPVYIGNDPYMGSYRRNGEGDYRCTRDEVDSMLRDAAGGSQDIQVFGDMGMEVLDGDTVERYRQEYFVCHPEESPAQLSVPEFLEKLGAMETDGSGISHVTAAGLLMFGREPEIIKKFSRFHLEYTEEGDAASNGIFSDSGDWSGSLFDFYLRVSARIMSAGPFLSEGQAQEGKGQAADGPQKGICEALANALSHANYYDRVGVVVRRERKQLAIANPGDMRVAEEAVIHGAAPDARNERISRMFHLIGVGDGTGKGLTEIRRIWNSNGWNRPRLLEEFNPDRVVLILPLTGEEEAGKQLQARGRKEHLEETKLPRILDYLRDNVRAGGKEIAKAMGISEKEALLCLALLEKESMIVHEEGKGEVRYRLRD</sequence>
<organism evidence="2 3">
    <name type="scientific">Eisenbergiella massiliensis</name>
    <dbReference type="NCBI Taxonomy" id="1720294"/>
    <lineage>
        <taxon>Bacteria</taxon>
        <taxon>Bacillati</taxon>
        <taxon>Bacillota</taxon>
        <taxon>Clostridia</taxon>
        <taxon>Lachnospirales</taxon>
        <taxon>Lachnospiraceae</taxon>
        <taxon>Eisenbergiella</taxon>
    </lineage>
</organism>
<accession>A0A3E3HZJ8</accession>
<dbReference type="InterPro" id="IPR007421">
    <property type="entry name" value="Schlafen_AlbA_2_dom"/>
</dbReference>
<dbReference type="Gene3D" id="3.30.565.60">
    <property type="match status" value="1"/>
</dbReference>
<protein>
    <recommendedName>
        <fullName evidence="1">Schlafen AlbA-2 domain-containing protein</fullName>
    </recommendedName>
</protein>
<proteinExistence type="predicted"/>
<dbReference type="GeneID" id="97989032"/>
<dbReference type="InterPro" id="IPR038475">
    <property type="entry name" value="RecG_C_sf"/>
</dbReference>
<dbReference type="RefSeq" id="WP_117545222.1">
    <property type="nucleotide sequence ID" value="NZ_JBKUNB010000019.1"/>
</dbReference>
<dbReference type="PANTHER" id="PTHR30595:SF6">
    <property type="entry name" value="SCHLAFEN ALBA-2 DOMAIN-CONTAINING PROTEIN"/>
    <property type="match status" value="1"/>
</dbReference>
<feature type="domain" description="Schlafen AlbA-2" evidence="1">
    <location>
        <begin position="12"/>
        <end position="163"/>
    </location>
</feature>
<dbReference type="Proteomes" id="UP000260812">
    <property type="component" value="Unassembled WGS sequence"/>
</dbReference>
<dbReference type="PANTHER" id="PTHR30595">
    <property type="entry name" value="GLPR-RELATED TRANSCRIPTIONAL REPRESSOR"/>
    <property type="match status" value="1"/>
</dbReference>
<dbReference type="EMBL" id="QVLV01000016">
    <property type="protein sequence ID" value="RGE57283.1"/>
    <property type="molecule type" value="Genomic_DNA"/>
</dbReference>
<keyword evidence="3" id="KW-1185">Reference proteome</keyword>
<evidence type="ECO:0000313" key="2">
    <source>
        <dbReference type="EMBL" id="RGE57283.1"/>
    </source>
</evidence>
<name>A0A3E3HZJ8_9FIRM</name>
<dbReference type="Gene3D" id="3.30.950.30">
    <property type="entry name" value="Schlafen, AAA domain"/>
    <property type="match status" value="1"/>
</dbReference>
<evidence type="ECO:0000259" key="1">
    <source>
        <dbReference type="Pfam" id="PF04326"/>
    </source>
</evidence>
<comment type="caution">
    <text evidence="2">The sequence shown here is derived from an EMBL/GenBank/DDBJ whole genome shotgun (WGS) entry which is preliminary data.</text>
</comment>